<evidence type="ECO:0000313" key="10">
    <source>
        <dbReference type="Proteomes" id="UP001529510"/>
    </source>
</evidence>
<evidence type="ECO:0000256" key="8">
    <source>
        <dbReference type="ARBA" id="ARBA00023212"/>
    </source>
</evidence>
<sequence>VIADTRRVVEQEQQGEVERWKRLAQGRAKELEVFRLELDSILDVLRELQRQGVVIPVPEHTSTTTHTYVPLRS</sequence>
<accession>A0ABD0PE51</accession>
<dbReference type="PANTHER" id="PTHR34031">
    <property type="entry name" value="CENTROSOMAL PROTEIN OF 162 KDA"/>
    <property type="match status" value="1"/>
</dbReference>
<keyword evidence="7" id="KW-0175">Coiled coil</keyword>
<keyword evidence="5" id="KW-0493">Microtubule</keyword>
<evidence type="ECO:0000256" key="4">
    <source>
        <dbReference type="ARBA" id="ARBA00022490"/>
    </source>
</evidence>
<evidence type="ECO:0000256" key="3">
    <source>
        <dbReference type="ARBA" id="ARBA00021406"/>
    </source>
</evidence>
<comment type="similarity">
    <text evidence="2">Belongs to the CEP162 family.</text>
</comment>
<evidence type="ECO:0000256" key="1">
    <source>
        <dbReference type="ARBA" id="ARBA00004114"/>
    </source>
</evidence>
<comment type="subcellular location">
    <subcellularLocation>
        <location evidence="1">Cytoplasm</location>
        <location evidence="1">Cytoskeleton</location>
        <location evidence="1">Microtubule organizing center</location>
        <location evidence="1">Centrosome</location>
        <location evidence="1">Centriole</location>
    </subcellularLocation>
</comment>
<feature type="non-terminal residue" evidence="9">
    <location>
        <position position="1"/>
    </location>
</feature>
<reference evidence="9 10" key="1">
    <citation type="submission" date="2024-05" db="EMBL/GenBank/DDBJ databases">
        <title>Genome sequencing and assembly of Indian major carp, Cirrhinus mrigala (Hamilton, 1822).</title>
        <authorList>
            <person name="Mohindra V."/>
            <person name="Chowdhury L.M."/>
            <person name="Lal K."/>
            <person name="Jena J.K."/>
        </authorList>
    </citation>
    <scope>NUCLEOTIDE SEQUENCE [LARGE SCALE GENOMIC DNA]</scope>
    <source>
        <strain evidence="9">CM1030</strain>
        <tissue evidence="9">Blood</tissue>
    </source>
</reference>
<keyword evidence="10" id="KW-1185">Reference proteome</keyword>
<protein>
    <recommendedName>
        <fullName evidence="3">Centrosomal protein of 162 kDa</fullName>
    </recommendedName>
</protein>
<dbReference type="GO" id="GO:0005814">
    <property type="term" value="C:centriole"/>
    <property type="evidence" value="ECO:0007669"/>
    <property type="project" value="UniProtKB-SubCell"/>
</dbReference>
<evidence type="ECO:0000313" key="9">
    <source>
        <dbReference type="EMBL" id="KAL0171621.1"/>
    </source>
</evidence>
<gene>
    <name evidence="9" type="ORF">M9458_031932</name>
</gene>
<dbReference type="EMBL" id="JAMKFB020000016">
    <property type="protein sequence ID" value="KAL0171621.1"/>
    <property type="molecule type" value="Genomic_DNA"/>
</dbReference>
<dbReference type="PANTHER" id="PTHR34031:SF1">
    <property type="entry name" value="CENTROSOMAL PROTEIN OF 162 KDA"/>
    <property type="match status" value="1"/>
</dbReference>
<evidence type="ECO:0000256" key="5">
    <source>
        <dbReference type="ARBA" id="ARBA00022701"/>
    </source>
</evidence>
<proteinExistence type="inferred from homology"/>
<keyword evidence="4" id="KW-0963">Cytoplasm</keyword>
<evidence type="ECO:0000256" key="2">
    <source>
        <dbReference type="ARBA" id="ARBA00009485"/>
    </source>
</evidence>
<comment type="caution">
    <text evidence="9">The sequence shown here is derived from an EMBL/GenBank/DDBJ whole genome shotgun (WGS) entry which is preliminary data.</text>
</comment>
<dbReference type="GO" id="GO:0030030">
    <property type="term" value="P:cell projection organization"/>
    <property type="evidence" value="ECO:0007669"/>
    <property type="project" value="UniProtKB-KW"/>
</dbReference>
<evidence type="ECO:0000256" key="6">
    <source>
        <dbReference type="ARBA" id="ARBA00022794"/>
    </source>
</evidence>
<dbReference type="InterPro" id="IPR038774">
    <property type="entry name" value="CEP162-like"/>
</dbReference>
<organism evidence="9 10">
    <name type="scientific">Cirrhinus mrigala</name>
    <name type="common">Mrigala</name>
    <dbReference type="NCBI Taxonomy" id="683832"/>
    <lineage>
        <taxon>Eukaryota</taxon>
        <taxon>Metazoa</taxon>
        <taxon>Chordata</taxon>
        <taxon>Craniata</taxon>
        <taxon>Vertebrata</taxon>
        <taxon>Euteleostomi</taxon>
        <taxon>Actinopterygii</taxon>
        <taxon>Neopterygii</taxon>
        <taxon>Teleostei</taxon>
        <taxon>Ostariophysi</taxon>
        <taxon>Cypriniformes</taxon>
        <taxon>Cyprinidae</taxon>
        <taxon>Labeoninae</taxon>
        <taxon>Labeonini</taxon>
        <taxon>Cirrhinus</taxon>
    </lineage>
</organism>
<keyword evidence="8" id="KW-0206">Cytoskeleton</keyword>
<dbReference type="AlphaFoldDB" id="A0ABD0PE51"/>
<evidence type="ECO:0000256" key="7">
    <source>
        <dbReference type="ARBA" id="ARBA00023054"/>
    </source>
</evidence>
<dbReference type="Proteomes" id="UP001529510">
    <property type="component" value="Unassembled WGS sequence"/>
</dbReference>
<keyword evidence="6" id="KW-0970">Cilium biogenesis/degradation</keyword>
<name>A0ABD0PE51_CIRMR</name>
<dbReference type="GO" id="GO:0005874">
    <property type="term" value="C:microtubule"/>
    <property type="evidence" value="ECO:0007669"/>
    <property type="project" value="UniProtKB-KW"/>
</dbReference>